<sequence>MTPQESREFTARLEQAAILLLEMEIYRKPDDLARRFGLPVPVVRYWWRQTDQKTHPVDQSQLSPREVKVIRKASQTLEGWEKVKRYRPECGARLTGGKRCKRSVAIRSPEGWGLGALADRCRLHGGLSKRPRKKVKDDDELL</sequence>
<organism evidence="1 2">
    <name type="scientific">Methylophaga sulfidovorans</name>
    <dbReference type="NCBI Taxonomy" id="45496"/>
    <lineage>
        <taxon>Bacteria</taxon>
        <taxon>Pseudomonadati</taxon>
        <taxon>Pseudomonadota</taxon>
        <taxon>Gammaproteobacteria</taxon>
        <taxon>Thiotrichales</taxon>
        <taxon>Piscirickettsiaceae</taxon>
        <taxon>Methylophaga</taxon>
    </lineage>
</organism>
<dbReference type="STRING" id="45496.SAMN04488079_11054"/>
<gene>
    <name evidence="1" type="ORF">SAMN04488079_11054</name>
</gene>
<name>A0A1I3ZBP3_9GAMM</name>
<evidence type="ECO:0000313" key="2">
    <source>
        <dbReference type="Proteomes" id="UP000198924"/>
    </source>
</evidence>
<dbReference type="EMBL" id="FOSH01000010">
    <property type="protein sequence ID" value="SFK40999.1"/>
    <property type="molecule type" value="Genomic_DNA"/>
</dbReference>
<dbReference type="OrthoDB" id="5608794at2"/>
<protein>
    <submittedName>
        <fullName evidence="1">Uncharacterized protein</fullName>
    </submittedName>
</protein>
<reference evidence="2" key="1">
    <citation type="submission" date="2016-10" db="EMBL/GenBank/DDBJ databases">
        <authorList>
            <person name="Varghese N."/>
            <person name="Submissions S."/>
        </authorList>
    </citation>
    <scope>NUCLEOTIDE SEQUENCE [LARGE SCALE GENOMIC DNA]</scope>
    <source>
        <strain evidence="2">DSM 11578</strain>
    </source>
</reference>
<keyword evidence="2" id="KW-1185">Reference proteome</keyword>
<proteinExistence type="predicted"/>
<evidence type="ECO:0000313" key="1">
    <source>
        <dbReference type="EMBL" id="SFK40999.1"/>
    </source>
</evidence>
<dbReference type="RefSeq" id="WP_091714013.1">
    <property type="nucleotide sequence ID" value="NZ_FOSH01000010.1"/>
</dbReference>
<dbReference type="AlphaFoldDB" id="A0A1I3ZBP3"/>
<dbReference type="Proteomes" id="UP000198924">
    <property type="component" value="Unassembled WGS sequence"/>
</dbReference>
<accession>A0A1I3ZBP3</accession>